<reference evidence="3 4" key="1">
    <citation type="submission" date="2019-12" db="EMBL/GenBank/DDBJ databases">
        <title>A genome sequence resource for the geographically widespread anthracnose pathogen Colletotrichum asianum.</title>
        <authorList>
            <person name="Meng Y."/>
        </authorList>
    </citation>
    <scope>NUCLEOTIDE SEQUENCE [LARGE SCALE GENOMIC DNA]</scope>
    <source>
        <strain evidence="3 4">ICMP 18580</strain>
    </source>
</reference>
<dbReference type="Proteomes" id="UP000434172">
    <property type="component" value="Unassembled WGS sequence"/>
</dbReference>
<protein>
    <submittedName>
        <fullName evidence="3">Uncharacterized protein</fullName>
    </submittedName>
</protein>
<keyword evidence="2" id="KW-0472">Membrane</keyword>
<dbReference type="AlphaFoldDB" id="A0A8H3ZQZ3"/>
<feature type="compositionally biased region" description="Low complexity" evidence="1">
    <location>
        <begin position="122"/>
        <end position="141"/>
    </location>
</feature>
<comment type="caution">
    <text evidence="3">The sequence shown here is derived from an EMBL/GenBank/DDBJ whole genome shotgun (WGS) entry which is preliminary data.</text>
</comment>
<proteinExistence type="predicted"/>
<dbReference type="EMBL" id="WOWK01000082">
    <property type="protein sequence ID" value="KAF0320485.1"/>
    <property type="molecule type" value="Genomic_DNA"/>
</dbReference>
<feature type="transmembrane region" description="Helical" evidence="2">
    <location>
        <begin position="154"/>
        <end position="177"/>
    </location>
</feature>
<accession>A0A8H3ZQZ3</accession>
<evidence type="ECO:0000256" key="1">
    <source>
        <dbReference type="SAM" id="MobiDB-lite"/>
    </source>
</evidence>
<feature type="region of interest" description="Disordered" evidence="1">
    <location>
        <begin position="206"/>
        <end position="226"/>
    </location>
</feature>
<keyword evidence="2" id="KW-0812">Transmembrane</keyword>
<evidence type="ECO:0000313" key="3">
    <source>
        <dbReference type="EMBL" id="KAF0320485.1"/>
    </source>
</evidence>
<keyword evidence="4" id="KW-1185">Reference proteome</keyword>
<organism evidence="3 4">
    <name type="scientific">Colletotrichum asianum</name>
    <dbReference type="NCBI Taxonomy" id="702518"/>
    <lineage>
        <taxon>Eukaryota</taxon>
        <taxon>Fungi</taxon>
        <taxon>Dikarya</taxon>
        <taxon>Ascomycota</taxon>
        <taxon>Pezizomycotina</taxon>
        <taxon>Sordariomycetes</taxon>
        <taxon>Hypocreomycetidae</taxon>
        <taxon>Glomerellales</taxon>
        <taxon>Glomerellaceae</taxon>
        <taxon>Colletotrichum</taxon>
        <taxon>Colletotrichum gloeosporioides species complex</taxon>
    </lineage>
</organism>
<sequence length="226" mass="24288">MSAFLRPPGPGAAGDYTHNPVYSLGQEVELSWQKEYDVIDLILTQSSPERDPSVYLLNATSAGGYRWNVSLDDLAFPDWYDPKLSPVYFFRMLLAGTTGGGTTSHYFNITEAAVSATTTSSSAVTSPTASSTSASASTPATLKDEREGLSGGTIAGIAIGATLGTLAVGCLVGWMVWKQTRNRKQALAGQSEKSLHEVHGQSHVRYELGSSDQRDARHELPTDQNW</sequence>
<keyword evidence="2" id="KW-1133">Transmembrane helix</keyword>
<evidence type="ECO:0000313" key="4">
    <source>
        <dbReference type="Proteomes" id="UP000434172"/>
    </source>
</evidence>
<feature type="region of interest" description="Disordered" evidence="1">
    <location>
        <begin position="122"/>
        <end position="147"/>
    </location>
</feature>
<dbReference type="OrthoDB" id="4847500at2759"/>
<evidence type="ECO:0000256" key="2">
    <source>
        <dbReference type="SAM" id="Phobius"/>
    </source>
</evidence>
<name>A0A8H3ZQZ3_9PEZI</name>
<gene>
    <name evidence="3" type="ORF">GQ607_012241</name>
</gene>